<comment type="caution">
    <text evidence="1">The sequence shown here is derived from an EMBL/GenBank/DDBJ whole genome shotgun (WGS) entry which is preliminary data.</text>
</comment>
<reference evidence="1" key="1">
    <citation type="submission" date="2020-06" db="EMBL/GenBank/DDBJ databases">
        <authorList>
            <person name="Li T."/>
            <person name="Hu X."/>
            <person name="Zhang T."/>
            <person name="Song X."/>
            <person name="Zhang H."/>
            <person name="Dai N."/>
            <person name="Sheng W."/>
            <person name="Hou X."/>
            <person name="Wei L."/>
        </authorList>
    </citation>
    <scope>NUCLEOTIDE SEQUENCE</scope>
    <source>
        <strain evidence="1">G02</strain>
        <tissue evidence="1">Leaf</tissue>
    </source>
</reference>
<proteinExistence type="predicted"/>
<dbReference type="EMBL" id="JACGWJ010000955">
    <property type="protein sequence ID" value="KAL0286461.1"/>
    <property type="molecule type" value="Genomic_DNA"/>
</dbReference>
<protein>
    <submittedName>
        <fullName evidence="1">Uncharacterized protein</fullName>
    </submittedName>
</protein>
<organism evidence="1">
    <name type="scientific">Sesamum radiatum</name>
    <name type="common">Black benniseed</name>
    <dbReference type="NCBI Taxonomy" id="300843"/>
    <lineage>
        <taxon>Eukaryota</taxon>
        <taxon>Viridiplantae</taxon>
        <taxon>Streptophyta</taxon>
        <taxon>Embryophyta</taxon>
        <taxon>Tracheophyta</taxon>
        <taxon>Spermatophyta</taxon>
        <taxon>Magnoliopsida</taxon>
        <taxon>eudicotyledons</taxon>
        <taxon>Gunneridae</taxon>
        <taxon>Pentapetalae</taxon>
        <taxon>asterids</taxon>
        <taxon>lamiids</taxon>
        <taxon>Lamiales</taxon>
        <taxon>Pedaliaceae</taxon>
        <taxon>Sesamum</taxon>
    </lineage>
</organism>
<dbReference type="AlphaFoldDB" id="A0AAW2IWB3"/>
<sequence>MRGEGSERGTCRGLQALADQVRKEFPDTEEAKTSWRPVGLAARPSIKKSEAYQKEVALVAGPFLFTFEACRK</sequence>
<reference evidence="1" key="2">
    <citation type="journal article" date="2024" name="Plant">
        <title>Genomic evolution and insights into agronomic trait innovations of Sesamum species.</title>
        <authorList>
            <person name="Miao H."/>
            <person name="Wang L."/>
            <person name="Qu L."/>
            <person name="Liu H."/>
            <person name="Sun Y."/>
            <person name="Le M."/>
            <person name="Wang Q."/>
            <person name="Wei S."/>
            <person name="Zheng Y."/>
            <person name="Lin W."/>
            <person name="Duan Y."/>
            <person name="Cao H."/>
            <person name="Xiong S."/>
            <person name="Wang X."/>
            <person name="Wei L."/>
            <person name="Li C."/>
            <person name="Ma Q."/>
            <person name="Ju M."/>
            <person name="Zhao R."/>
            <person name="Li G."/>
            <person name="Mu C."/>
            <person name="Tian Q."/>
            <person name="Mei H."/>
            <person name="Zhang T."/>
            <person name="Gao T."/>
            <person name="Zhang H."/>
        </authorList>
    </citation>
    <scope>NUCLEOTIDE SEQUENCE</scope>
    <source>
        <strain evidence="1">G02</strain>
    </source>
</reference>
<accession>A0AAW2IWB3</accession>
<name>A0AAW2IWB3_SESRA</name>
<gene>
    <name evidence="1" type="ORF">Sradi_7147700</name>
</gene>
<evidence type="ECO:0000313" key="1">
    <source>
        <dbReference type="EMBL" id="KAL0286461.1"/>
    </source>
</evidence>